<feature type="region of interest" description="Disordered" evidence="1">
    <location>
        <begin position="1"/>
        <end position="25"/>
    </location>
</feature>
<sequence>MSYSSVGAPAPGRSRVGRSRRPRLDIPAEPFHEFLAGTRVKNRAAASATRREPPNEEVSHHASRPVGLSLPVPMLPTTFVAMDLTALFLALPRLSADLGREQRAAAVDQRHVAANRAARQPEREPTRT</sequence>
<dbReference type="KEGG" id="aser:Asera_14730"/>
<proteinExistence type="predicted"/>
<protein>
    <submittedName>
        <fullName evidence="2">Uncharacterized protein</fullName>
    </submittedName>
</protein>
<evidence type="ECO:0000313" key="2">
    <source>
        <dbReference type="EMBL" id="BCJ27365.1"/>
    </source>
</evidence>
<organism evidence="2 3">
    <name type="scientific">Actinocatenispora sera</name>
    <dbReference type="NCBI Taxonomy" id="390989"/>
    <lineage>
        <taxon>Bacteria</taxon>
        <taxon>Bacillati</taxon>
        <taxon>Actinomycetota</taxon>
        <taxon>Actinomycetes</taxon>
        <taxon>Micromonosporales</taxon>
        <taxon>Micromonosporaceae</taxon>
        <taxon>Actinocatenispora</taxon>
    </lineage>
</organism>
<dbReference type="EMBL" id="AP023354">
    <property type="protein sequence ID" value="BCJ27365.1"/>
    <property type="molecule type" value="Genomic_DNA"/>
</dbReference>
<accession>A0A810KXF5</accession>
<dbReference type="AlphaFoldDB" id="A0A810KXF5"/>
<evidence type="ECO:0000256" key="1">
    <source>
        <dbReference type="SAM" id="MobiDB-lite"/>
    </source>
</evidence>
<name>A0A810KXF5_9ACTN</name>
<keyword evidence="3" id="KW-1185">Reference proteome</keyword>
<feature type="region of interest" description="Disordered" evidence="1">
    <location>
        <begin position="41"/>
        <end position="68"/>
    </location>
</feature>
<evidence type="ECO:0000313" key="3">
    <source>
        <dbReference type="Proteomes" id="UP000680750"/>
    </source>
</evidence>
<reference evidence="2" key="1">
    <citation type="submission" date="2020-08" db="EMBL/GenBank/DDBJ databases">
        <title>Whole genome shotgun sequence of Actinocatenispora sera NBRC 101916.</title>
        <authorList>
            <person name="Komaki H."/>
            <person name="Tamura T."/>
        </authorList>
    </citation>
    <scope>NUCLEOTIDE SEQUENCE</scope>
    <source>
        <strain evidence="2">NBRC 101916</strain>
    </source>
</reference>
<feature type="compositionally biased region" description="Basic and acidic residues" evidence="1">
    <location>
        <begin position="49"/>
        <end position="60"/>
    </location>
</feature>
<feature type="region of interest" description="Disordered" evidence="1">
    <location>
        <begin position="106"/>
        <end position="128"/>
    </location>
</feature>
<feature type="compositionally biased region" description="Basic and acidic residues" evidence="1">
    <location>
        <begin position="119"/>
        <end position="128"/>
    </location>
</feature>
<gene>
    <name evidence="2" type="ORF">Asera_14730</name>
</gene>
<dbReference type="Proteomes" id="UP000680750">
    <property type="component" value="Chromosome"/>
</dbReference>